<proteinExistence type="predicted"/>
<reference evidence="1 2" key="1">
    <citation type="submission" date="2019-08" db="EMBL/GenBank/DDBJ databases">
        <title>Bacillus genomes from the desert of Cuatro Cienegas, Coahuila.</title>
        <authorList>
            <person name="Olmedo-Alvarez G."/>
        </authorList>
    </citation>
    <scope>NUCLEOTIDE SEQUENCE [LARGE SCALE GENOMIC DNA]</scope>
    <source>
        <strain evidence="1 2">CH446_14T</strain>
    </source>
</reference>
<evidence type="ECO:0000313" key="1">
    <source>
        <dbReference type="EMBL" id="TYS52162.1"/>
    </source>
</evidence>
<dbReference type="AlphaFoldDB" id="A0A5D4RRK4"/>
<protein>
    <submittedName>
        <fullName evidence="1">Uncharacterized protein</fullName>
    </submittedName>
</protein>
<evidence type="ECO:0000313" key="2">
    <source>
        <dbReference type="Proteomes" id="UP000322139"/>
    </source>
</evidence>
<comment type="caution">
    <text evidence="1">The sequence shown here is derived from an EMBL/GenBank/DDBJ whole genome shotgun (WGS) entry which is preliminary data.</text>
</comment>
<gene>
    <name evidence="1" type="ORF">FZD51_01620</name>
</gene>
<sequence>MPITKLPETIGGRNIHERVIPTVCNLENMINKLFLLNGDVQKLNAWEKSCFKAYCLEKLKLPLLVSGKNTRIELLREHILKNNPKDLGANCICIYLVAYVSETIGGGRNNFFEYVKNSGISKKAGSAQAIWQVGKRDGVYLKILNDDGSVRDWEFFSEWLAG</sequence>
<name>A0A5D4RRK4_9BACI</name>
<organism evidence="1 2">
    <name type="scientific">Bacillus infantis</name>
    <dbReference type="NCBI Taxonomy" id="324767"/>
    <lineage>
        <taxon>Bacteria</taxon>
        <taxon>Bacillati</taxon>
        <taxon>Bacillota</taxon>
        <taxon>Bacilli</taxon>
        <taxon>Bacillales</taxon>
        <taxon>Bacillaceae</taxon>
        <taxon>Bacillus</taxon>
    </lineage>
</organism>
<dbReference type="RefSeq" id="WP_148973140.1">
    <property type="nucleotide sequence ID" value="NZ_JBNIKU010000005.1"/>
</dbReference>
<accession>A0A5D4RRK4</accession>
<dbReference type="Proteomes" id="UP000322139">
    <property type="component" value="Unassembled WGS sequence"/>
</dbReference>
<dbReference type="EMBL" id="VTER01000001">
    <property type="protein sequence ID" value="TYS52162.1"/>
    <property type="molecule type" value="Genomic_DNA"/>
</dbReference>